<keyword evidence="2" id="KW-0812">Transmembrane</keyword>
<keyword evidence="5" id="KW-1185">Reference proteome</keyword>
<feature type="compositionally biased region" description="Low complexity" evidence="1">
    <location>
        <begin position="179"/>
        <end position="216"/>
    </location>
</feature>
<dbReference type="AlphaFoldDB" id="A0A9P0IKU0"/>
<feature type="compositionally biased region" description="Gly residues" evidence="1">
    <location>
        <begin position="217"/>
        <end position="231"/>
    </location>
</feature>
<accession>A0A9P0IKU0</accession>
<evidence type="ECO:0000256" key="3">
    <source>
        <dbReference type="SAM" id="SignalP"/>
    </source>
</evidence>
<reference evidence="4" key="1">
    <citation type="submission" date="2022-02" db="EMBL/GenBank/DDBJ databases">
        <authorList>
            <person name="King R."/>
        </authorList>
    </citation>
    <scope>NUCLEOTIDE SEQUENCE</scope>
</reference>
<sequence length="266" mass="28487">MTSNLLVVCTTAAVLWLSCATADVFPAVGQDVSANTAEELSLADISRVIEAQGLLMSSGTPFDLLDALINGNEGGDPIEGRGKKPKPAKMAMMMAGTAAASMLMMKAMAAIKLFIIHSFFATKLGLVIGAYLLVCKLMEMKQAPAKKSVQVKWVPPPPHFDEHAPQMPPMMSHYPDAGQSSYEPHQEPQQQQQQHQSTSDQYGPPPQQQQYMSSFGDFGGGSGGGGGGHGGDMQAHYSHVSPVTYRPTLNRNQSDNLAKSVGRLRK</sequence>
<proteinExistence type="predicted"/>
<evidence type="ECO:0000313" key="4">
    <source>
        <dbReference type="EMBL" id="CAH1708396.1"/>
    </source>
</evidence>
<evidence type="ECO:0000256" key="2">
    <source>
        <dbReference type="SAM" id="Phobius"/>
    </source>
</evidence>
<keyword evidence="2" id="KW-0472">Membrane</keyword>
<dbReference type="Proteomes" id="UP001154329">
    <property type="component" value="Chromosome 1"/>
</dbReference>
<name>A0A9P0IKU0_APHGO</name>
<evidence type="ECO:0000256" key="1">
    <source>
        <dbReference type="SAM" id="MobiDB-lite"/>
    </source>
</evidence>
<feature type="chain" id="PRO_5040164187" evidence="3">
    <location>
        <begin position="23"/>
        <end position="266"/>
    </location>
</feature>
<organism evidence="4 5">
    <name type="scientific">Aphis gossypii</name>
    <name type="common">Cotton aphid</name>
    <dbReference type="NCBI Taxonomy" id="80765"/>
    <lineage>
        <taxon>Eukaryota</taxon>
        <taxon>Metazoa</taxon>
        <taxon>Ecdysozoa</taxon>
        <taxon>Arthropoda</taxon>
        <taxon>Hexapoda</taxon>
        <taxon>Insecta</taxon>
        <taxon>Pterygota</taxon>
        <taxon>Neoptera</taxon>
        <taxon>Paraneoptera</taxon>
        <taxon>Hemiptera</taxon>
        <taxon>Sternorrhyncha</taxon>
        <taxon>Aphidomorpha</taxon>
        <taxon>Aphidoidea</taxon>
        <taxon>Aphididae</taxon>
        <taxon>Aphidini</taxon>
        <taxon>Aphis</taxon>
        <taxon>Aphis</taxon>
    </lineage>
</organism>
<reference evidence="4" key="2">
    <citation type="submission" date="2022-10" db="EMBL/GenBank/DDBJ databases">
        <authorList>
            <consortium name="ENA_rothamsted_submissions"/>
            <consortium name="culmorum"/>
            <person name="King R."/>
        </authorList>
    </citation>
    <scope>NUCLEOTIDE SEQUENCE</scope>
</reference>
<feature type="region of interest" description="Disordered" evidence="1">
    <location>
        <begin position="154"/>
        <end position="266"/>
    </location>
</feature>
<protein>
    <submittedName>
        <fullName evidence="4">Uncharacterized protein</fullName>
    </submittedName>
</protein>
<feature type="signal peptide" evidence="3">
    <location>
        <begin position="1"/>
        <end position="22"/>
    </location>
</feature>
<gene>
    <name evidence="4" type="ORF">APHIGO_LOCUS403</name>
</gene>
<feature type="transmembrane region" description="Helical" evidence="2">
    <location>
        <begin position="114"/>
        <end position="134"/>
    </location>
</feature>
<feature type="compositionally biased region" description="Polar residues" evidence="1">
    <location>
        <begin position="247"/>
        <end position="257"/>
    </location>
</feature>
<keyword evidence="2" id="KW-1133">Transmembrane helix</keyword>
<keyword evidence="3" id="KW-0732">Signal</keyword>
<dbReference type="EMBL" id="OU899034">
    <property type="protein sequence ID" value="CAH1708396.1"/>
    <property type="molecule type" value="Genomic_DNA"/>
</dbReference>
<evidence type="ECO:0000313" key="5">
    <source>
        <dbReference type="Proteomes" id="UP001154329"/>
    </source>
</evidence>